<dbReference type="NCBIfam" id="TIGR02937">
    <property type="entry name" value="sigma70-ECF"/>
    <property type="match status" value="1"/>
</dbReference>
<gene>
    <name evidence="7" type="ORF">SAMN05421504_105388</name>
</gene>
<reference evidence="7 8" key="1">
    <citation type="submission" date="2016-10" db="EMBL/GenBank/DDBJ databases">
        <authorList>
            <person name="de Groot N.N."/>
        </authorList>
    </citation>
    <scope>NUCLEOTIDE SEQUENCE [LARGE SCALE GENOMIC DNA]</scope>
    <source>
        <strain evidence="7 8">CPCC 202699</strain>
    </source>
</reference>
<name>A0A1H3JFN9_9PSEU</name>
<evidence type="ECO:0000313" key="8">
    <source>
        <dbReference type="Proteomes" id="UP000199515"/>
    </source>
</evidence>
<comment type="similarity">
    <text evidence="1">Belongs to the sigma-70 factor family. ECF subfamily.</text>
</comment>
<dbReference type="InterPro" id="IPR013325">
    <property type="entry name" value="RNA_pol_sigma_r2"/>
</dbReference>
<evidence type="ECO:0000256" key="4">
    <source>
        <dbReference type="ARBA" id="ARBA00023163"/>
    </source>
</evidence>
<evidence type="ECO:0000259" key="6">
    <source>
        <dbReference type="Pfam" id="PF08281"/>
    </source>
</evidence>
<evidence type="ECO:0000256" key="1">
    <source>
        <dbReference type="ARBA" id="ARBA00010641"/>
    </source>
</evidence>
<organism evidence="7 8">
    <name type="scientific">Amycolatopsis xylanica</name>
    <dbReference type="NCBI Taxonomy" id="589385"/>
    <lineage>
        <taxon>Bacteria</taxon>
        <taxon>Bacillati</taxon>
        <taxon>Actinomycetota</taxon>
        <taxon>Actinomycetes</taxon>
        <taxon>Pseudonocardiales</taxon>
        <taxon>Pseudonocardiaceae</taxon>
        <taxon>Amycolatopsis</taxon>
    </lineage>
</organism>
<keyword evidence="3" id="KW-0731">Sigma factor</keyword>
<dbReference type="GO" id="GO:0006352">
    <property type="term" value="P:DNA-templated transcription initiation"/>
    <property type="evidence" value="ECO:0007669"/>
    <property type="project" value="InterPro"/>
</dbReference>
<dbReference type="PANTHER" id="PTHR43133">
    <property type="entry name" value="RNA POLYMERASE ECF-TYPE SIGMA FACTO"/>
    <property type="match status" value="1"/>
</dbReference>
<dbReference type="PANTHER" id="PTHR43133:SF25">
    <property type="entry name" value="RNA POLYMERASE SIGMA FACTOR RFAY-RELATED"/>
    <property type="match status" value="1"/>
</dbReference>
<proteinExistence type="inferred from homology"/>
<dbReference type="EMBL" id="FNON01000005">
    <property type="protein sequence ID" value="SDY38731.1"/>
    <property type="molecule type" value="Genomic_DNA"/>
</dbReference>
<accession>A0A1H3JFN9</accession>
<dbReference type="GO" id="GO:0003677">
    <property type="term" value="F:DNA binding"/>
    <property type="evidence" value="ECO:0007669"/>
    <property type="project" value="InterPro"/>
</dbReference>
<dbReference type="RefSeq" id="WP_091292600.1">
    <property type="nucleotide sequence ID" value="NZ_FNON01000005.1"/>
</dbReference>
<evidence type="ECO:0000256" key="3">
    <source>
        <dbReference type="ARBA" id="ARBA00023082"/>
    </source>
</evidence>
<dbReference type="Proteomes" id="UP000199515">
    <property type="component" value="Unassembled WGS sequence"/>
</dbReference>
<dbReference type="InterPro" id="IPR039425">
    <property type="entry name" value="RNA_pol_sigma-70-like"/>
</dbReference>
<dbReference type="InterPro" id="IPR013249">
    <property type="entry name" value="RNA_pol_sigma70_r4_t2"/>
</dbReference>
<feature type="domain" description="RNA polymerase sigma factor 70 region 4 type 2" evidence="6">
    <location>
        <begin position="131"/>
        <end position="171"/>
    </location>
</feature>
<dbReference type="InterPro" id="IPR013324">
    <property type="entry name" value="RNA_pol_sigma_r3/r4-like"/>
</dbReference>
<keyword evidence="4" id="KW-0804">Transcription</keyword>
<dbReference type="InterPro" id="IPR007627">
    <property type="entry name" value="RNA_pol_sigma70_r2"/>
</dbReference>
<keyword evidence="8" id="KW-1185">Reference proteome</keyword>
<dbReference type="SUPFAM" id="SSF88946">
    <property type="entry name" value="Sigma2 domain of RNA polymerase sigma factors"/>
    <property type="match status" value="1"/>
</dbReference>
<dbReference type="STRING" id="589385.SAMN05421504_105388"/>
<dbReference type="OrthoDB" id="5244716at2"/>
<dbReference type="Pfam" id="PF04542">
    <property type="entry name" value="Sigma70_r2"/>
    <property type="match status" value="1"/>
</dbReference>
<dbReference type="InterPro" id="IPR036388">
    <property type="entry name" value="WH-like_DNA-bd_sf"/>
</dbReference>
<evidence type="ECO:0000313" key="7">
    <source>
        <dbReference type="EMBL" id="SDY38731.1"/>
    </source>
</evidence>
<dbReference type="AlphaFoldDB" id="A0A1H3JFN9"/>
<evidence type="ECO:0000259" key="5">
    <source>
        <dbReference type="Pfam" id="PF04542"/>
    </source>
</evidence>
<dbReference type="Gene3D" id="1.10.1740.10">
    <property type="match status" value="1"/>
</dbReference>
<protein>
    <submittedName>
        <fullName evidence="7">RNA polymerase sigma-70 factor, ECF subfamily</fullName>
    </submittedName>
</protein>
<dbReference type="SUPFAM" id="SSF88659">
    <property type="entry name" value="Sigma3 and sigma4 domains of RNA polymerase sigma factors"/>
    <property type="match status" value="1"/>
</dbReference>
<sequence>MDADVEALAAEAATDPAAMDRLLRRIEPEVLRRCGRFLPCREDAEEACQDALLKVSANLAGFQWRSKFSTWLHTIVSNSALSTYRSLKRRSERLSGDEALELRPDPRTTSVIAGSRLDLLDALEKLDASKPQVVRPFILRDISQLTYAEIAEELDSPLGTVKSQVHDARQAIQQLLG</sequence>
<dbReference type="Pfam" id="PF08281">
    <property type="entry name" value="Sigma70_r4_2"/>
    <property type="match status" value="1"/>
</dbReference>
<feature type="domain" description="RNA polymerase sigma-70 region 2" evidence="5">
    <location>
        <begin position="22"/>
        <end position="90"/>
    </location>
</feature>
<keyword evidence="2" id="KW-0805">Transcription regulation</keyword>
<dbReference type="InterPro" id="IPR014284">
    <property type="entry name" value="RNA_pol_sigma-70_dom"/>
</dbReference>
<dbReference type="Gene3D" id="1.10.10.10">
    <property type="entry name" value="Winged helix-like DNA-binding domain superfamily/Winged helix DNA-binding domain"/>
    <property type="match status" value="1"/>
</dbReference>
<dbReference type="GO" id="GO:0016987">
    <property type="term" value="F:sigma factor activity"/>
    <property type="evidence" value="ECO:0007669"/>
    <property type="project" value="UniProtKB-KW"/>
</dbReference>
<evidence type="ECO:0000256" key="2">
    <source>
        <dbReference type="ARBA" id="ARBA00023015"/>
    </source>
</evidence>